<name>A0A0B0IDP8_9BACI</name>
<dbReference type="AlphaFoldDB" id="A0A0B0IDP8"/>
<gene>
    <name evidence="10" type="primary">cbiO</name>
    <name evidence="10" type="ORF">LQ50_17635</name>
</gene>
<dbReference type="InterPro" id="IPR050095">
    <property type="entry name" value="ECF_ABC_transporter_ATP-bd"/>
</dbReference>
<evidence type="ECO:0000256" key="3">
    <source>
        <dbReference type="ARBA" id="ARBA00022448"/>
    </source>
</evidence>
<dbReference type="RefSeq" id="WP_034631453.1">
    <property type="nucleotide sequence ID" value="NZ_JRJU01000025.1"/>
</dbReference>
<keyword evidence="11" id="KW-1185">Reference proteome</keyword>
<accession>A0A0B0IDP8</accession>
<dbReference type="SMART" id="SM00382">
    <property type="entry name" value="AAA"/>
    <property type="match status" value="1"/>
</dbReference>
<dbReference type="InterPro" id="IPR017871">
    <property type="entry name" value="ABC_transporter-like_CS"/>
</dbReference>
<evidence type="ECO:0000256" key="6">
    <source>
        <dbReference type="ARBA" id="ARBA00022840"/>
    </source>
</evidence>
<evidence type="ECO:0000256" key="2">
    <source>
        <dbReference type="ARBA" id="ARBA00005417"/>
    </source>
</evidence>
<keyword evidence="5" id="KW-0547">Nucleotide-binding</keyword>
<dbReference type="OrthoDB" id="9784332at2"/>
<evidence type="ECO:0000313" key="10">
    <source>
        <dbReference type="EMBL" id="KHF38997.1"/>
    </source>
</evidence>
<evidence type="ECO:0000256" key="7">
    <source>
        <dbReference type="ARBA" id="ARBA00022967"/>
    </source>
</evidence>
<comment type="subcellular location">
    <subcellularLocation>
        <location evidence="1">Cell membrane</location>
        <topology evidence="1">Peripheral membrane protein</topology>
    </subcellularLocation>
</comment>
<dbReference type="InterPro" id="IPR027417">
    <property type="entry name" value="P-loop_NTPase"/>
</dbReference>
<dbReference type="EMBL" id="JRJU01000025">
    <property type="protein sequence ID" value="KHF38997.1"/>
    <property type="molecule type" value="Genomic_DNA"/>
</dbReference>
<organism evidence="10 11">
    <name type="scientific">Halalkalibacter okhensis</name>
    <dbReference type="NCBI Taxonomy" id="333138"/>
    <lineage>
        <taxon>Bacteria</taxon>
        <taxon>Bacillati</taxon>
        <taxon>Bacillota</taxon>
        <taxon>Bacilli</taxon>
        <taxon>Bacillales</taxon>
        <taxon>Bacillaceae</taxon>
        <taxon>Halalkalibacter</taxon>
    </lineage>
</organism>
<dbReference type="PROSITE" id="PS00211">
    <property type="entry name" value="ABC_TRANSPORTER_1"/>
    <property type="match status" value="1"/>
</dbReference>
<dbReference type="GO" id="GO:0016887">
    <property type="term" value="F:ATP hydrolysis activity"/>
    <property type="evidence" value="ECO:0007669"/>
    <property type="project" value="InterPro"/>
</dbReference>
<dbReference type="NCBIfam" id="NF010167">
    <property type="entry name" value="PRK13648.1"/>
    <property type="match status" value="1"/>
</dbReference>
<dbReference type="InterPro" id="IPR003439">
    <property type="entry name" value="ABC_transporter-like_ATP-bd"/>
</dbReference>
<evidence type="ECO:0000259" key="9">
    <source>
        <dbReference type="PROSITE" id="PS50893"/>
    </source>
</evidence>
<dbReference type="eggNOG" id="COG1122">
    <property type="taxonomic scope" value="Bacteria"/>
</dbReference>
<dbReference type="GO" id="GO:0005524">
    <property type="term" value="F:ATP binding"/>
    <property type="evidence" value="ECO:0007669"/>
    <property type="project" value="UniProtKB-KW"/>
</dbReference>
<dbReference type="SUPFAM" id="SSF52540">
    <property type="entry name" value="P-loop containing nucleoside triphosphate hydrolases"/>
    <property type="match status" value="1"/>
</dbReference>
<keyword evidence="6 10" id="KW-0067">ATP-binding</keyword>
<keyword evidence="4" id="KW-1003">Cell membrane</keyword>
<dbReference type="InterPro" id="IPR003593">
    <property type="entry name" value="AAA+_ATPase"/>
</dbReference>
<dbReference type="FunFam" id="3.40.50.300:FF:000224">
    <property type="entry name" value="Energy-coupling factor transporter ATP-binding protein EcfA"/>
    <property type="match status" value="1"/>
</dbReference>
<sequence>MSALISLDHVTFQYENASSYALTDLTVSIEANEWIAILGRNGSGKSTFGRLLNGLHLPTKGTVLVSGMSTKSDQDIWSIRRVVGMVFQNPDHQFVATTVRDDLAFGLENIGLTREEMEDRITKYASLVGISHLLESEPHRLSGGQKQRVAIAGIMAMEPEVIVFDEATSMLDPIGRKEVMDTISMLHQRGVTIISITHDMDEAVLASRLLLFHEGKLALEGRPEEVFSQKERLLELGLSLPFAVDLQHELKEQGIALGKTCLSESELIHELWTLYSAK</sequence>
<protein>
    <submittedName>
        <fullName evidence="10">Cobalt transporter ATP-binding subunit</fullName>
    </submittedName>
</protein>
<dbReference type="NCBIfam" id="TIGR04520">
    <property type="entry name" value="ECF_ATPase_1"/>
    <property type="match status" value="1"/>
</dbReference>
<dbReference type="PANTHER" id="PTHR43553">
    <property type="entry name" value="HEAVY METAL TRANSPORTER"/>
    <property type="match status" value="1"/>
</dbReference>
<keyword evidence="8" id="KW-0472">Membrane</keyword>
<dbReference type="InterPro" id="IPR030947">
    <property type="entry name" value="EcfA_1"/>
</dbReference>
<dbReference type="Pfam" id="PF00005">
    <property type="entry name" value="ABC_tran"/>
    <property type="match status" value="1"/>
</dbReference>
<evidence type="ECO:0000256" key="5">
    <source>
        <dbReference type="ARBA" id="ARBA00022741"/>
    </source>
</evidence>
<dbReference type="GO" id="GO:0042626">
    <property type="term" value="F:ATPase-coupled transmembrane transporter activity"/>
    <property type="evidence" value="ECO:0007669"/>
    <property type="project" value="TreeGrafter"/>
</dbReference>
<dbReference type="Proteomes" id="UP000030832">
    <property type="component" value="Unassembled WGS sequence"/>
</dbReference>
<keyword evidence="7" id="KW-1278">Translocase</keyword>
<dbReference type="PROSITE" id="PS50893">
    <property type="entry name" value="ABC_TRANSPORTER_2"/>
    <property type="match status" value="1"/>
</dbReference>
<proteinExistence type="inferred from homology"/>
<evidence type="ECO:0000256" key="8">
    <source>
        <dbReference type="ARBA" id="ARBA00023136"/>
    </source>
</evidence>
<dbReference type="PANTHER" id="PTHR43553:SF24">
    <property type="entry name" value="ENERGY-COUPLING FACTOR TRANSPORTER ATP-BINDING PROTEIN ECFA1"/>
    <property type="match status" value="1"/>
</dbReference>
<dbReference type="GO" id="GO:0015087">
    <property type="term" value="F:cobalt ion transmembrane transporter activity"/>
    <property type="evidence" value="ECO:0007669"/>
    <property type="project" value="UniProtKB-ARBA"/>
</dbReference>
<dbReference type="CDD" id="cd03225">
    <property type="entry name" value="ABC_cobalt_CbiO_domain1"/>
    <property type="match status" value="1"/>
</dbReference>
<comment type="caution">
    <text evidence="10">The sequence shown here is derived from an EMBL/GenBank/DDBJ whole genome shotgun (WGS) entry which is preliminary data.</text>
</comment>
<keyword evidence="3" id="KW-0813">Transport</keyword>
<dbReference type="Gene3D" id="3.40.50.300">
    <property type="entry name" value="P-loop containing nucleotide triphosphate hydrolases"/>
    <property type="match status" value="1"/>
</dbReference>
<evidence type="ECO:0000256" key="1">
    <source>
        <dbReference type="ARBA" id="ARBA00004202"/>
    </source>
</evidence>
<comment type="similarity">
    <text evidence="2">Belongs to the ABC transporter superfamily.</text>
</comment>
<feature type="domain" description="ABC transporter" evidence="9">
    <location>
        <begin position="5"/>
        <end position="239"/>
    </location>
</feature>
<dbReference type="STRING" id="333138.LQ50_17635"/>
<dbReference type="GO" id="GO:0043190">
    <property type="term" value="C:ATP-binding cassette (ABC) transporter complex"/>
    <property type="evidence" value="ECO:0007669"/>
    <property type="project" value="TreeGrafter"/>
</dbReference>
<dbReference type="InterPro" id="IPR015856">
    <property type="entry name" value="ABC_transpr_CbiO/EcfA_su"/>
</dbReference>
<evidence type="ECO:0000256" key="4">
    <source>
        <dbReference type="ARBA" id="ARBA00022475"/>
    </source>
</evidence>
<evidence type="ECO:0000313" key="11">
    <source>
        <dbReference type="Proteomes" id="UP000030832"/>
    </source>
</evidence>
<reference evidence="10 11" key="1">
    <citation type="submission" date="2014-09" db="EMBL/GenBank/DDBJ databases">
        <title>Genome sequencing and annotation of Bacillus Okhensis strain Kh10-101T.</title>
        <authorList>
            <person name="Prakash J.S."/>
        </authorList>
    </citation>
    <scope>NUCLEOTIDE SEQUENCE [LARGE SCALE GENOMIC DNA]</scope>
    <source>
        <strain evidence="11">Kh10-101T</strain>
    </source>
</reference>